<dbReference type="Pfam" id="PF00425">
    <property type="entry name" value="Chorismate_bind"/>
    <property type="match status" value="1"/>
</dbReference>
<evidence type="ECO:0000313" key="3">
    <source>
        <dbReference type="Proteomes" id="UP000321513"/>
    </source>
</evidence>
<dbReference type="AlphaFoldDB" id="A0A512BF92"/>
<gene>
    <name evidence="2" type="primary">pabB</name>
    <name evidence="2" type="ORF">SAE01_31360</name>
</gene>
<dbReference type="PANTHER" id="PTHR11236">
    <property type="entry name" value="AMINOBENZOATE/ANTHRANILATE SYNTHASE"/>
    <property type="match status" value="1"/>
</dbReference>
<proteinExistence type="predicted"/>
<dbReference type="PANTHER" id="PTHR11236:SF18">
    <property type="entry name" value="AMINODEOXYCHORISMATE SYNTHASE"/>
    <property type="match status" value="1"/>
</dbReference>
<feature type="domain" description="Chorismate-utilising enzyme C-terminal" evidence="1">
    <location>
        <begin position="160"/>
        <end position="416"/>
    </location>
</feature>
<dbReference type="SUPFAM" id="SSF56322">
    <property type="entry name" value="ADC synthase"/>
    <property type="match status" value="1"/>
</dbReference>
<dbReference type="InterPro" id="IPR005801">
    <property type="entry name" value="ADC_synthase"/>
</dbReference>
<dbReference type="RefSeq" id="WP_246113259.1">
    <property type="nucleotide sequence ID" value="NZ_BJYT01000012.1"/>
</dbReference>
<evidence type="ECO:0000259" key="1">
    <source>
        <dbReference type="Pfam" id="PF00425"/>
    </source>
</evidence>
<organism evidence="2 3">
    <name type="scientific">Segetibacter aerophilus</name>
    <dbReference type="NCBI Taxonomy" id="670293"/>
    <lineage>
        <taxon>Bacteria</taxon>
        <taxon>Pseudomonadati</taxon>
        <taxon>Bacteroidota</taxon>
        <taxon>Chitinophagia</taxon>
        <taxon>Chitinophagales</taxon>
        <taxon>Chitinophagaceae</taxon>
        <taxon>Segetibacter</taxon>
    </lineage>
</organism>
<dbReference type="GO" id="GO:0005737">
    <property type="term" value="C:cytoplasm"/>
    <property type="evidence" value="ECO:0007669"/>
    <property type="project" value="TreeGrafter"/>
</dbReference>
<dbReference type="GO" id="GO:0000162">
    <property type="term" value="P:L-tryptophan biosynthetic process"/>
    <property type="evidence" value="ECO:0007669"/>
    <property type="project" value="TreeGrafter"/>
</dbReference>
<sequence>MARAYHTFKVENSDLIKQQMLTWANQFNICCLLDNHYYKSNYNSFECLLGAGAASIFQPTGDFLSSLTNYIGNHQDFIFGHFNYEAKNIIEGQTFSSSSNKDGFPDFFLFVPETVLELKEDILTIGVLDQDANKVFSEITKLPVNQPKLSNVVFTPTIEKEEYLNSIEQLQRHIQHGDCYEINFCQEFRATCHIEPAAVYAKLSDIAPNPFSAFYRVRENYLLCASPERYLKKTGTKIISQPIKGTSARNRFDQKEDELNKTELKDSLKDQTENVIVVDLVRNDLSKICKEGSVVVEELFGIYSFSHVHQMISTVSGSVEKDTGLSDILKATFPMGSMTGAPKRKVMELIKKYEHDKRGIYSGTLGYITPTKDFDFNVVIRSIVYNATTTNISFHTGSAITASSEPEKEYEECLLKAGAILNIFSENKKAE</sequence>
<dbReference type="Proteomes" id="UP000321513">
    <property type="component" value="Unassembled WGS sequence"/>
</dbReference>
<reference evidence="2 3" key="1">
    <citation type="submission" date="2019-07" db="EMBL/GenBank/DDBJ databases">
        <title>Whole genome shotgun sequence of Segetibacter aerophilus NBRC 106135.</title>
        <authorList>
            <person name="Hosoyama A."/>
            <person name="Uohara A."/>
            <person name="Ohji S."/>
            <person name="Ichikawa N."/>
        </authorList>
    </citation>
    <scope>NUCLEOTIDE SEQUENCE [LARGE SCALE GENOMIC DNA]</scope>
    <source>
        <strain evidence="2 3">NBRC 106135</strain>
    </source>
</reference>
<dbReference type="GO" id="GO:0046820">
    <property type="term" value="F:4-amino-4-deoxychorismate synthase activity"/>
    <property type="evidence" value="ECO:0007669"/>
    <property type="project" value="TreeGrafter"/>
</dbReference>
<protein>
    <submittedName>
        <fullName evidence="2">Para-aminobenzoate synthase</fullName>
    </submittedName>
</protein>
<keyword evidence="3" id="KW-1185">Reference proteome</keyword>
<name>A0A512BF92_9BACT</name>
<dbReference type="PRINTS" id="PR00095">
    <property type="entry name" value="ANTSNTHASEI"/>
</dbReference>
<dbReference type="InterPro" id="IPR019999">
    <property type="entry name" value="Anth_synth_I-like"/>
</dbReference>
<dbReference type="EMBL" id="BJYT01000012">
    <property type="protein sequence ID" value="GEO10640.1"/>
    <property type="molecule type" value="Genomic_DNA"/>
</dbReference>
<comment type="caution">
    <text evidence="2">The sequence shown here is derived from an EMBL/GenBank/DDBJ whole genome shotgun (WGS) entry which is preliminary data.</text>
</comment>
<dbReference type="InterPro" id="IPR015890">
    <property type="entry name" value="Chorismate_C"/>
</dbReference>
<dbReference type="Gene3D" id="3.60.120.10">
    <property type="entry name" value="Anthranilate synthase"/>
    <property type="match status" value="1"/>
</dbReference>
<accession>A0A512BF92</accession>
<dbReference type="GO" id="GO:0008153">
    <property type="term" value="P:4-aminobenzoate biosynthetic process"/>
    <property type="evidence" value="ECO:0007669"/>
    <property type="project" value="TreeGrafter"/>
</dbReference>
<evidence type="ECO:0000313" key="2">
    <source>
        <dbReference type="EMBL" id="GEO10640.1"/>
    </source>
</evidence>